<dbReference type="RefSeq" id="WP_307257240.1">
    <property type="nucleotide sequence ID" value="NZ_JAUSUC010000016.1"/>
</dbReference>
<name>A0AAJ1SYP1_9BACI</name>
<evidence type="ECO:0000256" key="1">
    <source>
        <dbReference type="ARBA" id="ARBA00009108"/>
    </source>
</evidence>
<evidence type="ECO:0000313" key="3">
    <source>
        <dbReference type="EMBL" id="MDQ0215245.1"/>
    </source>
</evidence>
<keyword evidence="2" id="KW-0175">Coiled coil</keyword>
<dbReference type="Gene3D" id="3.30.70.1880">
    <property type="entry name" value="Protein of unknown function DUF881"/>
    <property type="match status" value="1"/>
</dbReference>
<dbReference type="Proteomes" id="UP001237207">
    <property type="component" value="Unassembled WGS sequence"/>
</dbReference>
<dbReference type="Pfam" id="PF05949">
    <property type="entry name" value="DUF881"/>
    <property type="match status" value="1"/>
</dbReference>
<accession>A0AAJ1SYP1</accession>
<dbReference type="EMBL" id="JAUSUC010000016">
    <property type="protein sequence ID" value="MDQ0215245.1"/>
    <property type="molecule type" value="Genomic_DNA"/>
</dbReference>
<reference evidence="3" key="1">
    <citation type="submission" date="2023-07" db="EMBL/GenBank/DDBJ databases">
        <title>Genomic Encyclopedia of Type Strains, Phase IV (KMG-IV): sequencing the most valuable type-strain genomes for metagenomic binning, comparative biology and taxonomic classification.</title>
        <authorList>
            <person name="Goeker M."/>
        </authorList>
    </citation>
    <scope>NUCLEOTIDE SEQUENCE</scope>
    <source>
        <strain evidence="3">DSM 23947</strain>
    </source>
</reference>
<feature type="coiled-coil region" evidence="2">
    <location>
        <begin position="50"/>
        <end position="84"/>
    </location>
</feature>
<proteinExistence type="inferred from homology"/>
<dbReference type="InterPro" id="IPR010273">
    <property type="entry name" value="DUF881"/>
</dbReference>
<dbReference type="AlphaFoldDB" id="A0AAJ1SYP1"/>
<comment type="similarity">
    <text evidence="1">Belongs to the UPF0749 family.</text>
</comment>
<evidence type="ECO:0000313" key="4">
    <source>
        <dbReference type="Proteomes" id="UP001237207"/>
    </source>
</evidence>
<keyword evidence="4" id="KW-1185">Reference proteome</keyword>
<organism evidence="3 4">
    <name type="scientific">Oikeobacillus pervagus</name>
    <dbReference type="NCBI Taxonomy" id="1325931"/>
    <lineage>
        <taxon>Bacteria</taxon>
        <taxon>Bacillati</taxon>
        <taxon>Bacillota</taxon>
        <taxon>Bacilli</taxon>
        <taxon>Bacillales</taxon>
        <taxon>Bacillaceae</taxon>
        <taxon>Oikeobacillus</taxon>
    </lineage>
</organism>
<evidence type="ECO:0000256" key="2">
    <source>
        <dbReference type="SAM" id="Coils"/>
    </source>
</evidence>
<dbReference type="PANTHER" id="PTHR37313">
    <property type="entry name" value="UPF0749 PROTEIN RV1825"/>
    <property type="match status" value="1"/>
</dbReference>
<sequence>MKNDQKKGNKVFLSLVTFVLGFMLAYSYNIAKEEENFDEKNRKDFEWKEENQLRNQLINQQEKNSALQEELYGKQEKVRDYEQKLSHEKEIFFNLAEDADKYRMYLGKVKVKGRGIKVTLEDEEYNPNVDNVNKYIVHEQHIFKVVNELKISGASAIAINGQRLKHNSYIICNGPVITIDGNEYPAPFEISAIGDPDVMESALNIVGGVKDQLVNDHIVFTMEKKSELVFKPIVGERQR</sequence>
<comment type="caution">
    <text evidence="3">The sequence shown here is derived from an EMBL/GenBank/DDBJ whole genome shotgun (WGS) entry which is preliminary data.</text>
</comment>
<gene>
    <name evidence="3" type="ORF">J2S13_001645</name>
</gene>
<dbReference type="PANTHER" id="PTHR37313:SF2">
    <property type="entry name" value="UPF0749 PROTEIN YLXX"/>
    <property type="match status" value="1"/>
</dbReference>
<protein>
    <submittedName>
        <fullName evidence="3">Uncharacterized protein YlxW (UPF0749 family)</fullName>
    </submittedName>
</protein>